<feature type="domain" description="TPPC8 first Ig-like" evidence="1">
    <location>
        <begin position="137"/>
        <end position="220"/>
    </location>
</feature>
<dbReference type="InterPro" id="IPR058541">
    <property type="entry name" value="Ig_TPPC8_1st"/>
</dbReference>
<organism evidence="2 3">
    <name type="scientific">Caligus rogercresseyi</name>
    <name type="common">Sea louse</name>
    <dbReference type="NCBI Taxonomy" id="217165"/>
    <lineage>
        <taxon>Eukaryota</taxon>
        <taxon>Metazoa</taxon>
        <taxon>Ecdysozoa</taxon>
        <taxon>Arthropoda</taxon>
        <taxon>Crustacea</taxon>
        <taxon>Multicrustacea</taxon>
        <taxon>Hexanauplia</taxon>
        <taxon>Copepoda</taxon>
        <taxon>Siphonostomatoida</taxon>
        <taxon>Caligidae</taxon>
        <taxon>Caligus</taxon>
    </lineage>
</organism>
<accession>A0A7T8GVZ9</accession>
<evidence type="ECO:0000313" key="3">
    <source>
        <dbReference type="Proteomes" id="UP000595437"/>
    </source>
</evidence>
<dbReference type="GO" id="GO:1990072">
    <property type="term" value="C:TRAPPIII protein complex"/>
    <property type="evidence" value="ECO:0007669"/>
    <property type="project" value="TreeGrafter"/>
</dbReference>
<reference evidence="3" key="1">
    <citation type="submission" date="2021-01" db="EMBL/GenBank/DDBJ databases">
        <title>Caligus Genome Assembly.</title>
        <authorList>
            <person name="Gallardo-Escarate C."/>
        </authorList>
    </citation>
    <scope>NUCLEOTIDE SEQUENCE [LARGE SCALE GENOMIC DNA]</scope>
</reference>
<dbReference type="Pfam" id="PF24545">
    <property type="entry name" value="Ig_TPPC8_1st"/>
    <property type="match status" value="1"/>
</dbReference>
<dbReference type="Proteomes" id="UP000595437">
    <property type="component" value="Chromosome 13"/>
</dbReference>
<dbReference type="EMBL" id="CP045902">
    <property type="protein sequence ID" value="QQP38581.1"/>
    <property type="molecule type" value="Genomic_DNA"/>
</dbReference>
<dbReference type="OrthoDB" id="203724at2759"/>
<keyword evidence="3" id="KW-1185">Reference proteome</keyword>
<feature type="non-terminal residue" evidence="2">
    <location>
        <position position="1"/>
    </location>
</feature>
<dbReference type="PANTHER" id="PTHR12975:SF6">
    <property type="entry name" value="TRAFFICKING PROTEIN PARTICLE COMPLEX SUBUNIT 8"/>
    <property type="match status" value="1"/>
</dbReference>
<dbReference type="InterPro" id="IPR024420">
    <property type="entry name" value="TRAPP_III_complex_Trs85"/>
</dbReference>
<dbReference type="AlphaFoldDB" id="A0A7T8GVZ9"/>
<proteinExistence type="predicted"/>
<protein>
    <recommendedName>
        <fullName evidence="1">TPPC8 first Ig-like domain-containing protein</fullName>
    </recommendedName>
</protein>
<evidence type="ECO:0000313" key="2">
    <source>
        <dbReference type="EMBL" id="QQP38581.1"/>
    </source>
</evidence>
<sequence length="255" mass="28925">IYKGHSWSLSEDHILYNLGHLALLLKNHASAASLFNELFKMTIPVINPLQQMCHLREFFIVQHLREKEDKLVSEIPIPKFIPQELILDLNNDPSHRYESLIHSNPKTEWADLEKVIVERIGLGVGIPQPYRSPVRVFLPDKDEEHGEGSEISNEDPQASKYIQTDTLESFSLEKSSKMVMALSLKPLRPGKLTILGIEYSLKALFSQSESTDYTIRASSSFPSVALGTRASRTSRPPRTDQITAWKLEYNLVSLS</sequence>
<evidence type="ECO:0000259" key="1">
    <source>
        <dbReference type="Pfam" id="PF24545"/>
    </source>
</evidence>
<name>A0A7T8GVZ9_CALRO</name>
<dbReference type="PANTHER" id="PTHR12975">
    <property type="entry name" value="TRANSPORT PROTEIN TRAPP"/>
    <property type="match status" value="1"/>
</dbReference>
<gene>
    <name evidence="2" type="ORF">FKW44_019193</name>
</gene>